<sequence length="101" mass="11139">MPSTDETDHTTRIRNTQQRLRAQLTTGLVALTQAQHALADLMYGAAHSSDYDQSDNAHDASDELGAALRSTRNILRALAPLMPADVEPLPITEQTEQEDRQ</sequence>
<comment type="caution">
    <text evidence="1">The sequence shown here is derived from an EMBL/GenBank/DDBJ whole genome shotgun (WGS) entry which is preliminary data.</text>
</comment>
<evidence type="ECO:0000313" key="2">
    <source>
        <dbReference type="Proteomes" id="UP000029737"/>
    </source>
</evidence>
<name>A0ABR4WYQ1_9ACTN</name>
<accession>A0ABR4WYQ1</accession>
<protein>
    <submittedName>
        <fullName evidence="1">Uncharacterized protein</fullName>
    </submittedName>
</protein>
<organism evidence="1 2">
    <name type="scientific">Actinopolyspora erythraea</name>
    <dbReference type="NCBI Taxonomy" id="414996"/>
    <lineage>
        <taxon>Bacteria</taxon>
        <taxon>Bacillati</taxon>
        <taxon>Actinomycetota</taxon>
        <taxon>Actinomycetes</taxon>
        <taxon>Actinopolysporales</taxon>
        <taxon>Actinopolysporaceae</taxon>
        <taxon>Actinopolyspora</taxon>
    </lineage>
</organism>
<reference evidence="1 2" key="1">
    <citation type="journal article" date="2014" name="PLoS ONE">
        <title>Identification and Characterization of a New Erythromycin Biosynthetic Gene Cluster in Actinopolyspora erythraea YIM90600, a Novel Erythronolide-Producing Halophilic Actinomycete Isolated from Salt Field.</title>
        <authorList>
            <person name="Chen D."/>
            <person name="Feng J."/>
            <person name="Huang L."/>
            <person name="Zhang Q."/>
            <person name="Wu J."/>
            <person name="Zhu X."/>
            <person name="Duan Y."/>
            <person name="Xu Z."/>
        </authorList>
    </citation>
    <scope>NUCLEOTIDE SEQUENCE [LARGE SCALE GENOMIC DNA]</scope>
    <source>
        <strain evidence="1 2">YIM90600</strain>
    </source>
</reference>
<proteinExistence type="predicted"/>
<dbReference type="EMBL" id="JPMV01000046">
    <property type="protein sequence ID" value="KGI79363.1"/>
    <property type="molecule type" value="Genomic_DNA"/>
</dbReference>
<dbReference type="RefSeq" id="WP_043578868.1">
    <property type="nucleotide sequence ID" value="NZ_KN214181.1"/>
</dbReference>
<keyword evidence="2" id="KW-1185">Reference proteome</keyword>
<gene>
    <name evidence="1" type="ORF">IL38_23995</name>
</gene>
<dbReference type="Proteomes" id="UP000029737">
    <property type="component" value="Unassembled WGS sequence"/>
</dbReference>
<evidence type="ECO:0000313" key="1">
    <source>
        <dbReference type="EMBL" id="KGI79363.1"/>
    </source>
</evidence>